<reference evidence="1 2" key="1">
    <citation type="submission" date="2019-06" db="EMBL/GenBank/DDBJ databases">
        <title>Cerasibacillus sp. nov., isolated from maize field.</title>
        <authorList>
            <person name="Lin S.-Y."/>
            <person name="Tsai C.-F."/>
            <person name="Young C.-C."/>
        </authorList>
    </citation>
    <scope>NUCLEOTIDE SEQUENCE [LARGE SCALE GENOMIC DNA]</scope>
    <source>
        <strain evidence="1 2">CC-CFT480</strain>
    </source>
</reference>
<dbReference type="InterPro" id="IPR046342">
    <property type="entry name" value="CBS_dom_sf"/>
</dbReference>
<gene>
    <name evidence="1" type="ORF">FHP05_03665</name>
</gene>
<name>A0A5C8NZG8_9BACI</name>
<protein>
    <recommendedName>
        <fullName evidence="3">CBS domain-containing protein</fullName>
    </recommendedName>
</protein>
<dbReference type="OrthoDB" id="187317at2"/>
<dbReference type="SUPFAM" id="SSF54631">
    <property type="entry name" value="CBS-domain pair"/>
    <property type="match status" value="1"/>
</dbReference>
<comment type="caution">
    <text evidence="1">The sequence shown here is derived from an EMBL/GenBank/DDBJ whole genome shotgun (WGS) entry which is preliminary data.</text>
</comment>
<dbReference type="AlphaFoldDB" id="A0A5C8NZG8"/>
<evidence type="ECO:0000313" key="1">
    <source>
        <dbReference type="EMBL" id="TXL66493.1"/>
    </source>
</evidence>
<evidence type="ECO:0000313" key="2">
    <source>
        <dbReference type="Proteomes" id="UP000321574"/>
    </source>
</evidence>
<organism evidence="1 2">
    <name type="scientific">Cerasibacillus terrae</name>
    <dbReference type="NCBI Taxonomy" id="2498845"/>
    <lineage>
        <taxon>Bacteria</taxon>
        <taxon>Bacillati</taxon>
        <taxon>Bacillota</taxon>
        <taxon>Bacilli</taxon>
        <taxon>Bacillales</taxon>
        <taxon>Bacillaceae</taxon>
        <taxon>Cerasibacillus</taxon>
    </lineage>
</organism>
<accession>A0A5C8NZG8</accession>
<sequence length="273" mass="31709">MQIRRQKFIPYHSLSPHQSLRSLFLHNITVNHIAELLEIVEGETNTTDALSIMKDNGYDCLGVEADGKVVGYMERKDLGEGLCKTYIKSFLTAEVVSDSTSLLQTLYLLKDTKRIFVIEGNQITKLVTHADLQKPPVQLYLFGQVSLVEMYLLQLIKQYLPNNTWKIHLDEQRLNRAKQIFQQRQSINEQIELIDCLQLCDKRDIVISSQKLFHLLPLESKNKGERYFRRLEQLRNNLAHAQDFTNSFTSSEIITIVEQTERILRICEELLGE</sequence>
<dbReference type="Gene3D" id="3.10.580.10">
    <property type="entry name" value="CBS-domain"/>
    <property type="match status" value="1"/>
</dbReference>
<proteinExistence type="predicted"/>
<keyword evidence="2" id="KW-1185">Reference proteome</keyword>
<dbReference type="Proteomes" id="UP000321574">
    <property type="component" value="Unassembled WGS sequence"/>
</dbReference>
<dbReference type="RefSeq" id="WP_147665893.1">
    <property type="nucleotide sequence ID" value="NZ_VDUW01000002.1"/>
</dbReference>
<evidence type="ECO:0008006" key="3">
    <source>
        <dbReference type="Google" id="ProtNLM"/>
    </source>
</evidence>
<dbReference type="EMBL" id="VDUW01000002">
    <property type="protein sequence ID" value="TXL66493.1"/>
    <property type="molecule type" value="Genomic_DNA"/>
</dbReference>